<accession>A0ABU6CIX4</accession>
<evidence type="ECO:0000256" key="1">
    <source>
        <dbReference type="SAM" id="MobiDB-lite"/>
    </source>
</evidence>
<evidence type="ECO:0000313" key="4">
    <source>
        <dbReference type="Proteomes" id="UP001352223"/>
    </source>
</evidence>
<dbReference type="Proteomes" id="UP001352223">
    <property type="component" value="Unassembled WGS sequence"/>
</dbReference>
<dbReference type="PANTHER" id="PTHR35908">
    <property type="entry name" value="HYPOTHETICAL FUSION PROTEIN"/>
    <property type="match status" value="1"/>
</dbReference>
<comment type="caution">
    <text evidence="3">The sequence shown here is derived from an EMBL/GenBank/DDBJ whole genome shotgun (WGS) entry which is preliminary data.</text>
</comment>
<dbReference type="SUPFAM" id="SSF54593">
    <property type="entry name" value="Glyoxalase/Bleomycin resistance protein/Dihydroxybiphenyl dioxygenase"/>
    <property type="match status" value="1"/>
</dbReference>
<feature type="region of interest" description="Disordered" evidence="1">
    <location>
        <begin position="132"/>
        <end position="151"/>
    </location>
</feature>
<evidence type="ECO:0000259" key="2">
    <source>
        <dbReference type="Pfam" id="PF18029"/>
    </source>
</evidence>
<protein>
    <submittedName>
        <fullName evidence="3">VOC family protein</fullName>
    </submittedName>
</protein>
<dbReference type="EMBL" id="JAOZYB010000311">
    <property type="protein sequence ID" value="MEB3964399.1"/>
    <property type="molecule type" value="Genomic_DNA"/>
</dbReference>
<dbReference type="Gene3D" id="3.10.180.10">
    <property type="entry name" value="2,3-Dihydroxybiphenyl 1,2-Dioxygenase, domain 1"/>
    <property type="match status" value="1"/>
</dbReference>
<proteinExistence type="predicted"/>
<reference evidence="3 4" key="1">
    <citation type="submission" date="2022-10" db="EMBL/GenBank/DDBJ databases">
        <authorList>
            <person name="Xie J."/>
            <person name="Shen N."/>
        </authorList>
    </citation>
    <scope>NUCLEOTIDE SEQUENCE [LARGE SCALE GENOMIC DNA]</scope>
    <source>
        <strain evidence="3 4">DSM 41681</strain>
    </source>
</reference>
<dbReference type="Pfam" id="PF18029">
    <property type="entry name" value="Glyoxalase_6"/>
    <property type="match status" value="1"/>
</dbReference>
<sequence>MTITPRLQLTVDCADPERLARFWAAALGYQVEPAPAPFATWRAYWLSEGLTEEELGEGDCSDSVIDPKGAGPRIWFQQVPEGKVVKNRLHLDLGVGGGRSVPFGVRRERVLAEVARLETEGASQVRIADSEESNSFSALMHDPEENEFCVH</sequence>
<keyword evidence="4" id="KW-1185">Reference proteome</keyword>
<evidence type="ECO:0000313" key="3">
    <source>
        <dbReference type="EMBL" id="MEB3964399.1"/>
    </source>
</evidence>
<feature type="domain" description="Glyoxalase-like" evidence="2">
    <location>
        <begin position="8"/>
        <end position="150"/>
    </location>
</feature>
<dbReference type="PANTHER" id="PTHR35908:SF1">
    <property type="entry name" value="CONSERVED PROTEIN"/>
    <property type="match status" value="1"/>
</dbReference>
<organism evidence="3 4">
    <name type="scientific">Streptomyces kunmingensis</name>
    <dbReference type="NCBI Taxonomy" id="68225"/>
    <lineage>
        <taxon>Bacteria</taxon>
        <taxon>Bacillati</taxon>
        <taxon>Actinomycetota</taxon>
        <taxon>Actinomycetes</taxon>
        <taxon>Kitasatosporales</taxon>
        <taxon>Streptomycetaceae</taxon>
        <taxon>Streptomyces</taxon>
    </lineage>
</organism>
<name>A0ABU6CIX4_9ACTN</name>
<dbReference type="InterPro" id="IPR029068">
    <property type="entry name" value="Glyas_Bleomycin-R_OHBP_Dase"/>
</dbReference>
<dbReference type="RefSeq" id="WP_324772124.1">
    <property type="nucleotide sequence ID" value="NZ_BAAATS010000028.1"/>
</dbReference>
<dbReference type="InterPro" id="IPR041581">
    <property type="entry name" value="Glyoxalase_6"/>
</dbReference>
<gene>
    <name evidence="3" type="ORF">OKJ48_29810</name>
</gene>